<dbReference type="KEGG" id="thel:IG193_00085"/>
<protein>
    <submittedName>
        <fullName evidence="2">Uncharacterized protein</fullName>
    </submittedName>
</protein>
<dbReference type="EMBL" id="CP062310">
    <property type="protein sequence ID" value="QOJ78903.1"/>
    <property type="molecule type" value="Genomic_DNA"/>
</dbReference>
<evidence type="ECO:0000313" key="2">
    <source>
        <dbReference type="EMBL" id="QOJ78903.1"/>
    </source>
</evidence>
<sequence>MSFEAEEGRGWGTRVAAAVFSAISSAVTALALLLAGSYVAGLLGVYAVRAPQLELVLLTVALASSLAVAGRLLEESPVSVVLSLLSRLVGLYAFLLGLGGTELKLSLQGVEAQLDLSPIVAVLLAGAVLVSLVDAYSWASK</sequence>
<organism evidence="2 3">
    <name type="scientific">Infirmifilum lucidum</name>
    <dbReference type="NCBI Taxonomy" id="2776706"/>
    <lineage>
        <taxon>Archaea</taxon>
        <taxon>Thermoproteota</taxon>
        <taxon>Thermoprotei</taxon>
        <taxon>Thermofilales</taxon>
        <taxon>Thermofilaceae</taxon>
        <taxon>Infirmifilum</taxon>
    </lineage>
</organism>
<dbReference type="RefSeq" id="WP_192818875.1">
    <property type="nucleotide sequence ID" value="NZ_CP062310.1"/>
</dbReference>
<evidence type="ECO:0000256" key="1">
    <source>
        <dbReference type="SAM" id="Phobius"/>
    </source>
</evidence>
<keyword evidence="1" id="KW-1133">Transmembrane helix</keyword>
<keyword evidence="1" id="KW-0812">Transmembrane</keyword>
<gene>
    <name evidence="2" type="ORF">IG193_00085</name>
</gene>
<proteinExistence type="predicted"/>
<dbReference type="GeneID" id="59148247"/>
<feature type="transmembrane region" description="Helical" evidence="1">
    <location>
        <begin position="55"/>
        <end position="73"/>
    </location>
</feature>
<feature type="transmembrane region" description="Helical" evidence="1">
    <location>
        <begin position="119"/>
        <end position="139"/>
    </location>
</feature>
<reference evidence="2 3" key="1">
    <citation type="submission" date="2020-10" db="EMBL/GenBank/DDBJ databases">
        <title>Thermofilum lucidum 3507LT sp. nov. a novel member of Thermofilaceae family isolated from Chile hot spring, and proposal of description order Thermofilales.</title>
        <authorList>
            <person name="Zayulina K.S."/>
            <person name="Elcheninov A.G."/>
            <person name="Toshchakov S.V."/>
            <person name="Kublanov I.V."/>
        </authorList>
    </citation>
    <scope>NUCLEOTIDE SEQUENCE [LARGE SCALE GENOMIC DNA]</scope>
    <source>
        <strain evidence="2 3">3507LT</strain>
    </source>
</reference>
<dbReference type="InParanoid" id="A0A7L9FIP8"/>
<name>A0A7L9FIP8_9CREN</name>
<accession>A0A7L9FIP8</accession>
<keyword evidence="1" id="KW-0472">Membrane</keyword>
<feature type="transmembrane region" description="Helical" evidence="1">
    <location>
        <begin position="79"/>
        <end position="98"/>
    </location>
</feature>
<dbReference type="Proteomes" id="UP000594121">
    <property type="component" value="Chromosome"/>
</dbReference>
<feature type="transmembrane region" description="Helical" evidence="1">
    <location>
        <begin position="15"/>
        <end position="48"/>
    </location>
</feature>
<evidence type="ECO:0000313" key="3">
    <source>
        <dbReference type="Proteomes" id="UP000594121"/>
    </source>
</evidence>
<dbReference type="AlphaFoldDB" id="A0A7L9FIP8"/>
<keyword evidence="3" id="KW-1185">Reference proteome</keyword>